<sequence>MKTLTIICCILFAAFQSKAQAIANNGLKDFPANLAAIVKADDVAALDKIVNKENINECYGNYSILSQSVRANAKKCFDQLILKGADVNKECNGYVPPLMHACKYGRLEMVKILIAKGAKKDYKYDGDDPNISGMTPLTYAEKFNQGAVGEYLKSL</sequence>
<evidence type="ECO:0000313" key="4">
    <source>
        <dbReference type="EMBL" id="TSJ36574.1"/>
    </source>
</evidence>
<accession>A0A556M9I3</accession>
<keyword evidence="2" id="KW-0040">ANK repeat</keyword>
<dbReference type="Proteomes" id="UP000318733">
    <property type="component" value="Unassembled WGS sequence"/>
</dbReference>
<comment type="caution">
    <text evidence="4">The sequence shown here is derived from an EMBL/GenBank/DDBJ whole genome shotgun (WGS) entry which is preliminary data.</text>
</comment>
<keyword evidence="3" id="KW-0732">Signal</keyword>
<dbReference type="Pfam" id="PF12796">
    <property type="entry name" value="Ank_2"/>
    <property type="match status" value="1"/>
</dbReference>
<evidence type="ECO:0000313" key="5">
    <source>
        <dbReference type="Proteomes" id="UP000318733"/>
    </source>
</evidence>
<organism evidence="4 5">
    <name type="scientific">Mucilaginibacter corticis</name>
    <dbReference type="NCBI Taxonomy" id="2597670"/>
    <lineage>
        <taxon>Bacteria</taxon>
        <taxon>Pseudomonadati</taxon>
        <taxon>Bacteroidota</taxon>
        <taxon>Sphingobacteriia</taxon>
        <taxon>Sphingobacteriales</taxon>
        <taxon>Sphingobacteriaceae</taxon>
        <taxon>Mucilaginibacter</taxon>
    </lineage>
</organism>
<dbReference type="GO" id="GO:0045944">
    <property type="term" value="P:positive regulation of transcription by RNA polymerase II"/>
    <property type="evidence" value="ECO:0007669"/>
    <property type="project" value="TreeGrafter"/>
</dbReference>
<proteinExistence type="predicted"/>
<protein>
    <submittedName>
        <fullName evidence="4">Ankyrin repeat domain-containing protein</fullName>
    </submittedName>
</protein>
<name>A0A556M9I3_9SPHI</name>
<dbReference type="InterPro" id="IPR002110">
    <property type="entry name" value="Ankyrin_rpt"/>
</dbReference>
<keyword evidence="1" id="KW-0677">Repeat</keyword>
<dbReference type="RefSeq" id="WP_144250541.1">
    <property type="nucleotide sequence ID" value="NZ_VLPK01000006.1"/>
</dbReference>
<evidence type="ECO:0000256" key="3">
    <source>
        <dbReference type="SAM" id="SignalP"/>
    </source>
</evidence>
<reference evidence="4 5" key="1">
    <citation type="submission" date="2019-07" db="EMBL/GenBank/DDBJ databases">
        <authorList>
            <person name="Huq M.A."/>
        </authorList>
    </citation>
    <scope>NUCLEOTIDE SEQUENCE [LARGE SCALE GENOMIC DNA]</scope>
    <source>
        <strain evidence="4 5">MAH-19</strain>
    </source>
</reference>
<keyword evidence="5" id="KW-1185">Reference proteome</keyword>
<evidence type="ECO:0000256" key="2">
    <source>
        <dbReference type="ARBA" id="ARBA00023043"/>
    </source>
</evidence>
<evidence type="ECO:0000256" key="1">
    <source>
        <dbReference type="ARBA" id="ARBA00022737"/>
    </source>
</evidence>
<dbReference type="InterPro" id="IPR036770">
    <property type="entry name" value="Ankyrin_rpt-contain_sf"/>
</dbReference>
<dbReference type="SUPFAM" id="SSF48403">
    <property type="entry name" value="Ankyrin repeat"/>
    <property type="match status" value="1"/>
</dbReference>
<feature type="signal peptide" evidence="3">
    <location>
        <begin position="1"/>
        <end position="19"/>
    </location>
</feature>
<dbReference type="AlphaFoldDB" id="A0A556M9I3"/>
<dbReference type="PANTHER" id="PTHR24193:SF121">
    <property type="entry name" value="ADA2A-CONTAINING COMPLEX COMPONENT 3, ISOFORM D"/>
    <property type="match status" value="1"/>
</dbReference>
<gene>
    <name evidence="4" type="ORF">FO440_22360</name>
</gene>
<dbReference type="OrthoDB" id="1259920at2"/>
<dbReference type="InterPro" id="IPR050663">
    <property type="entry name" value="Ankyrin-SOCS_Box"/>
</dbReference>
<dbReference type="GO" id="GO:0000976">
    <property type="term" value="F:transcription cis-regulatory region binding"/>
    <property type="evidence" value="ECO:0007669"/>
    <property type="project" value="TreeGrafter"/>
</dbReference>
<dbReference type="EMBL" id="VLPK01000006">
    <property type="protein sequence ID" value="TSJ36574.1"/>
    <property type="molecule type" value="Genomic_DNA"/>
</dbReference>
<dbReference type="PANTHER" id="PTHR24193">
    <property type="entry name" value="ANKYRIN REPEAT PROTEIN"/>
    <property type="match status" value="1"/>
</dbReference>
<dbReference type="Gene3D" id="1.25.40.20">
    <property type="entry name" value="Ankyrin repeat-containing domain"/>
    <property type="match status" value="1"/>
</dbReference>
<feature type="chain" id="PRO_5021769229" evidence="3">
    <location>
        <begin position="20"/>
        <end position="155"/>
    </location>
</feature>
<dbReference type="SMART" id="SM00248">
    <property type="entry name" value="ANK"/>
    <property type="match status" value="2"/>
</dbReference>